<sequence>MIYILDAAALLNNESFRFEEGDRYYTTSGVLSEWRDVRSRILAQSGIAQGALIITDPCPVSIEITMEKAEQSGTRLGGNDISLIALAAEFHSRREKFIVLTDDYSVQNVLKKIGVEFRGVMHRKIKGHRSFKGQE</sequence>
<dbReference type="InterPro" id="IPR029060">
    <property type="entry name" value="PIN-like_dom_sf"/>
</dbReference>
<dbReference type="GO" id="GO:0046872">
    <property type="term" value="F:metal ion binding"/>
    <property type="evidence" value="ECO:0007669"/>
    <property type="project" value="UniProtKB-KW"/>
</dbReference>
<dbReference type="PANTHER" id="PTHR12814:SF2">
    <property type="entry name" value="RNA-BINDING PROTEIN NOB1"/>
    <property type="match status" value="1"/>
</dbReference>
<dbReference type="GO" id="GO:0004521">
    <property type="term" value="F:RNA endonuclease activity"/>
    <property type="evidence" value="ECO:0007669"/>
    <property type="project" value="TreeGrafter"/>
</dbReference>
<dbReference type="SUPFAM" id="SSF88723">
    <property type="entry name" value="PIN domain-like"/>
    <property type="match status" value="1"/>
</dbReference>
<evidence type="ECO:0000313" key="5">
    <source>
        <dbReference type="EMBL" id="HIH10473.1"/>
    </source>
</evidence>
<evidence type="ECO:0000313" key="6">
    <source>
        <dbReference type="Proteomes" id="UP000565078"/>
    </source>
</evidence>
<dbReference type="Pfam" id="PF17146">
    <property type="entry name" value="PIN_6"/>
    <property type="match status" value="1"/>
</dbReference>
<dbReference type="EMBL" id="DUGC01000116">
    <property type="protein sequence ID" value="HIH10473.1"/>
    <property type="molecule type" value="Genomic_DNA"/>
</dbReference>
<accession>A0A7J4IY60</accession>
<protein>
    <recommendedName>
        <fullName evidence="4">Ribonuclease PIN domain-containing protein</fullName>
    </recommendedName>
</protein>
<dbReference type="AlphaFoldDB" id="A0A7J4IY60"/>
<evidence type="ECO:0000256" key="1">
    <source>
        <dbReference type="ARBA" id="ARBA00022722"/>
    </source>
</evidence>
<proteinExistence type="predicted"/>
<name>A0A7J4IY60_9ARCH</name>
<evidence type="ECO:0000259" key="4">
    <source>
        <dbReference type="Pfam" id="PF17146"/>
    </source>
</evidence>
<dbReference type="Proteomes" id="UP000565078">
    <property type="component" value="Unassembled WGS sequence"/>
</dbReference>
<evidence type="ECO:0000256" key="3">
    <source>
        <dbReference type="ARBA" id="ARBA00022801"/>
    </source>
</evidence>
<dbReference type="GO" id="GO:0030688">
    <property type="term" value="C:preribosome, small subunit precursor"/>
    <property type="evidence" value="ECO:0007669"/>
    <property type="project" value="TreeGrafter"/>
</dbReference>
<keyword evidence="1" id="KW-0540">Nuclease</keyword>
<gene>
    <name evidence="5" type="ORF">HA254_07455</name>
</gene>
<keyword evidence="3" id="KW-0378">Hydrolase</keyword>
<feature type="domain" description="Ribonuclease PIN" evidence="4">
    <location>
        <begin position="4"/>
        <end position="89"/>
    </location>
</feature>
<keyword evidence="2" id="KW-0479">Metal-binding</keyword>
<reference evidence="6" key="1">
    <citation type="journal article" date="2020" name="bioRxiv">
        <title>A rank-normalized archaeal taxonomy based on genome phylogeny resolves widespread incomplete and uneven classifications.</title>
        <authorList>
            <person name="Rinke C."/>
            <person name="Chuvochina M."/>
            <person name="Mussig A.J."/>
            <person name="Chaumeil P.-A."/>
            <person name="Waite D.W."/>
            <person name="Whitman W.B."/>
            <person name="Parks D.H."/>
            <person name="Hugenholtz P."/>
        </authorList>
    </citation>
    <scope>NUCLEOTIDE SEQUENCE [LARGE SCALE GENOMIC DNA]</scope>
</reference>
<dbReference type="GO" id="GO:0030490">
    <property type="term" value="P:maturation of SSU-rRNA"/>
    <property type="evidence" value="ECO:0007669"/>
    <property type="project" value="TreeGrafter"/>
</dbReference>
<dbReference type="PANTHER" id="PTHR12814">
    <property type="entry name" value="RNA-BINDING PROTEIN NOB1"/>
    <property type="match status" value="1"/>
</dbReference>
<evidence type="ECO:0000256" key="2">
    <source>
        <dbReference type="ARBA" id="ARBA00022723"/>
    </source>
</evidence>
<dbReference type="InterPro" id="IPR033411">
    <property type="entry name" value="Ribonuclease_PIN"/>
</dbReference>
<dbReference type="Gene3D" id="3.40.50.1010">
    <property type="entry name" value="5'-nuclease"/>
    <property type="match status" value="1"/>
</dbReference>
<dbReference type="GO" id="GO:0016787">
    <property type="term" value="F:hydrolase activity"/>
    <property type="evidence" value="ECO:0007669"/>
    <property type="project" value="UniProtKB-KW"/>
</dbReference>
<dbReference type="CDD" id="cd09876">
    <property type="entry name" value="PIN_Nob1-like"/>
    <property type="match status" value="1"/>
</dbReference>
<comment type="caution">
    <text evidence="5">The sequence shown here is derived from an EMBL/GenBank/DDBJ whole genome shotgun (WGS) entry which is preliminary data.</text>
</comment>
<dbReference type="InterPro" id="IPR039907">
    <property type="entry name" value="NOB1"/>
</dbReference>
<organism evidence="5 6">
    <name type="scientific">Candidatus Iainarchaeum sp</name>
    <dbReference type="NCBI Taxonomy" id="3101447"/>
    <lineage>
        <taxon>Archaea</taxon>
        <taxon>Candidatus Iainarchaeota</taxon>
        <taxon>Candidatus Iainarchaeia</taxon>
        <taxon>Candidatus Iainarchaeales</taxon>
        <taxon>Candidatus Iainarchaeaceae</taxon>
        <taxon>Candidatus Iainarchaeum</taxon>
    </lineage>
</organism>